<dbReference type="Gene3D" id="3.20.20.80">
    <property type="entry name" value="Glycosidases"/>
    <property type="match status" value="1"/>
</dbReference>
<dbReference type="PANTHER" id="PTHR32227">
    <property type="entry name" value="GLUCAN ENDO-1,3-BETA-GLUCOSIDASE BG1-RELATED-RELATED"/>
    <property type="match status" value="1"/>
</dbReference>
<organism evidence="6 7">
    <name type="scientific">Lactuca virosa</name>
    <dbReference type="NCBI Taxonomy" id="75947"/>
    <lineage>
        <taxon>Eukaryota</taxon>
        <taxon>Viridiplantae</taxon>
        <taxon>Streptophyta</taxon>
        <taxon>Embryophyta</taxon>
        <taxon>Tracheophyta</taxon>
        <taxon>Spermatophyta</taxon>
        <taxon>Magnoliopsida</taxon>
        <taxon>eudicotyledons</taxon>
        <taxon>Gunneridae</taxon>
        <taxon>Pentapetalae</taxon>
        <taxon>asterids</taxon>
        <taxon>campanulids</taxon>
        <taxon>Asterales</taxon>
        <taxon>Asteraceae</taxon>
        <taxon>Cichorioideae</taxon>
        <taxon>Cichorieae</taxon>
        <taxon>Lactucinae</taxon>
        <taxon>Lactuca</taxon>
    </lineage>
</organism>
<dbReference type="InterPro" id="IPR000490">
    <property type="entry name" value="Glyco_hydro_17"/>
</dbReference>
<evidence type="ECO:0000256" key="2">
    <source>
        <dbReference type="ARBA" id="ARBA00022801"/>
    </source>
</evidence>
<evidence type="ECO:0000256" key="4">
    <source>
        <dbReference type="RuleBase" id="RU004335"/>
    </source>
</evidence>
<evidence type="ECO:0000256" key="5">
    <source>
        <dbReference type="RuleBase" id="RU004336"/>
    </source>
</evidence>
<evidence type="ECO:0000256" key="3">
    <source>
        <dbReference type="ARBA" id="ARBA00023295"/>
    </source>
</evidence>
<keyword evidence="7" id="KW-1185">Reference proteome</keyword>
<reference evidence="6 7" key="1">
    <citation type="submission" date="2022-01" db="EMBL/GenBank/DDBJ databases">
        <authorList>
            <person name="Xiong W."/>
            <person name="Schranz E."/>
        </authorList>
    </citation>
    <scope>NUCLEOTIDE SEQUENCE [LARGE SCALE GENOMIC DNA]</scope>
</reference>
<accession>A0AAU9MF76</accession>
<protein>
    <recommendedName>
        <fullName evidence="8">Glucan endo-1,3-beta-D-glucosidase</fullName>
    </recommendedName>
</protein>
<evidence type="ECO:0000256" key="1">
    <source>
        <dbReference type="ARBA" id="ARBA00008773"/>
    </source>
</evidence>
<dbReference type="Proteomes" id="UP001157418">
    <property type="component" value="Unassembled WGS sequence"/>
</dbReference>
<dbReference type="SUPFAM" id="SSF51445">
    <property type="entry name" value="(Trans)glycosidases"/>
    <property type="match status" value="1"/>
</dbReference>
<gene>
    <name evidence="6" type="ORF">LVIROSA_LOCUS11383</name>
</gene>
<dbReference type="GO" id="GO:0005975">
    <property type="term" value="P:carbohydrate metabolic process"/>
    <property type="evidence" value="ECO:0007669"/>
    <property type="project" value="InterPro"/>
</dbReference>
<dbReference type="InterPro" id="IPR017853">
    <property type="entry name" value="GH"/>
</dbReference>
<dbReference type="PROSITE" id="PS00587">
    <property type="entry name" value="GLYCOSYL_HYDROL_F17"/>
    <property type="match status" value="1"/>
</dbReference>
<proteinExistence type="inferred from homology"/>
<evidence type="ECO:0000313" key="7">
    <source>
        <dbReference type="Proteomes" id="UP001157418"/>
    </source>
</evidence>
<evidence type="ECO:0000313" key="6">
    <source>
        <dbReference type="EMBL" id="CAH1424151.1"/>
    </source>
</evidence>
<dbReference type="InterPro" id="IPR044965">
    <property type="entry name" value="Glyco_hydro_17_plant"/>
</dbReference>
<keyword evidence="2 5" id="KW-0378">Hydrolase</keyword>
<name>A0AAU9MF76_9ASTR</name>
<dbReference type="AlphaFoldDB" id="A0AAU9MF76"/>
<dbReference type="Pfam" id="PF00332">
    <property type="entry name" value="Glyco_hydro_17"/>
    <property type="match status" value="1"/>
</dbReference>
<comment type="similarity">
    <text evidence="1 4">Belongs to the glycosyl hydrolase 17 family.</text>
</comment>
<sequence>MNNIQNYSDVRFRYVAVGNDVNPNKGNSEYVSSLLPAMRNLHSAVTAAGLGNQIKVLTAIYGGLLGVSFLPSDGAFNDNAREFIEPIIRFLAENNSPMLVNIYTYFAYANANGNSNLPYALFTASGTIVKYNGRQYFNLFDIILDDIYAALASLGGENVEIVVSESGWPSAGDDAATTRNA</sequence>
<dbReference type="GO" id="GO:0004553">
    <property type="term" value="F:hydrolase activity, hydrolyzing O-glycosyl compounds"/>
    <property type="evidence" value="ECO:0007669"/>
    <property type="project" value="InterPro"/>
</dbReference>
<keyword evidence="3 5" id="KW-0326">Glycosidase</keyword>
<evidence type="ECO:0008006" key="8">
    <source>
        <dbReference type="Google" id="ProtNLM"/>
    </source>
</evidence>
<dbReference type="EMBL" id="CAKMRJ010001385">
    <property type="protein sequence ID" value="CAH1424151.1"/>
    <property type="molecule type" value="Genomic_DNA"/>
</dbReference>
<comment type="caution">
    <text evidence="6">The sequence shown here is derived from an EMBL/GenBank/DDBJ whole genome shotgun (WGS) entry which is preliminary data.</text>
</comment>